<name>A0A016T6C8_9BILA</name>
<feature type="non-terminal residue" evidence="1">
    <location>
        <position position="1"/>
    </location>
</feature>
<gene>
    <name evidence="1" type="primary">Acey_s0133.g1743</name>
    <name evidence="1" type="ORF">Y032_0133g1743</name>
</gene>
<accession>A0A016T6C8</accession>
<keyword evidence="2" id="KW-1185">Reference proteome</keyword>
<sequence>SHFLSLECSYWVDAEEMIPSYRLLCPRQTTATFRNAHKRARKQHVEYADIHLLVYGAAQM</sequence>
<dbReference type="Proteomes" id="UP000024635">
    <property type="component" value="Unassembled WGS sequence"/>
</dbReference>
<protein>
    <submittedName>
        <fullName evidence="1">Uncharacterized protein</fullName>
    </submittedName>
</protein>
<dbReference type="AlphaFoldDB" id="A0A016T6C8"/>
<comment type="caution">
    <text evidence="1">The sequence shown here is derived from an EMBL/GenBank/DDBJ whole genome shotgun (WGS) entry which is preliminary data.</text>
</comment>
<proteinExistence type="predicted"/>
<reference evidence="2" key="1">
    <citation type="journal article" date="2015" name="Nat. Genet.">
        <title>The genome and transcriptome of the zoonotic hookworm Ancylostoma ceylanicum identify infection-specific gene families.</title>
        <authorList>
            <person name="Schwarz E.M."/>
            <person name="Hu Y."/>
            <person name="Antoshechkin I."/>
            <person name="Miller M.M."/>
            <person name="Sternberg P.W."/>
            <person name="Aroian R.V."/>
        </authorList>
    </citation>
    <scope>NUCLEOTIDE SEQUENCE</scope>
    <source>
        <strain evidence="2">HY135</strain>
    </source>
</reference>
<evidence type="ECO:0000313" key="1">
    <source>
        <dbReference type="EMBL" id="EYB98154.1"/>
    </source>
</evidence>
<evidence type="ECO:0000313" key="2">
    <source>
        <dbReference type="Proteomes" id="UP000024635"/>
    </source>
</evidence>
<dbReference type="EMBL" id="JARK01001469">
    <property type="protein sequence ID" value="EYB98154.1"/>
    <property type="molecule type" value="Genomic_DNA"/>
</dbReference>
<organism evidence="1 2">
    <name type="scientific">Ancylostoma ceylanicum</name>
    <dbReference type="NCBI Taxonomy" id="53326"/>
    <lineage>
        <taxon>Eukaryota</taxon>
        <taxon>Metazoa</taxon>
        <taxon>Ecdysozoa</taxon>
        <taxon>Nematoda</taxon>
        <taxon>Chromadorea</taxon>
        <taxon>Rhabditida</taxon>
        <taxon>Rhabditina</taxon>
        <taxon>Rhabditomorpha</taxon>
        <taxon>Strongyloidea</taxon>
        <taxon>Ancylostomatidae</taxon>
        <taxon>Ancylostomatinae</taxon>
        <taxon>Ancylostoma</taxon>
    </lineage>
</organism>